<dbReference type="SUPFAM" id="SSF56784">
    <property type="entry name" value="HAD-like"/>
    <property type="match status" value="1"/>
</dbReference>
<evidence type="ECO:0008006" key="2">
    <source>
        <dbReference type="Google" id="ProtNLM"/>
    </source>
</evidence>
<dbReference type="GO" id="GO:0008252">
    <property type="term" value="F:nucleotidase activity"/>
    <property type="evidence" value="ECO:0007669"/>
    <property type="project" value="TreeGrafter"/>
</dbReference>
<dbReference type="PANTHER" id="PTHR47438:SF1">
    <property type="entry name" value="PHOSPHATE METABOLISM PROTEIN 8-RELATED"/>
    <property type="match status" value="1"/>
</dbReference>
<dbReference type="Gene3D" id="1.10.150.450">
    <property type="match status" value="1"/>
</dbReference>
<feature type="non-terminal residue" evidence="1">
    <location>
        <position position="99"/>
    </location>
</feature>
<gene>
    <name evidence="1" type="ORF">SERLADRAFT_382445</name>
</gene>
<name>F8NN02_SERL9</name>
<protein>
    <recommendedName>
        <fullName evidence="2">Pyrimidine 5'-nucleotidase</fullName>
    </recommendedName>
</protein>
<dbReference type="Proteomes" id="UP000008064">
    <property type="component" value="Unassembled WGS sequence"/>
</dbReference>
<dbReference type="HOGENOM" id="CLU_2326471_0_0_1"/>
<reference evidence="1" key="1">
    <citation type="submission" date="2011-04" db="EMBL/GenBank/DDBJ databases">
        <title>Evolution of plant cell wall degrading machinery underlies the functional diversity of forest fungi.</title>
        <authorList>
            <consortium name="US DOE Joint Genome Institute (JGI-PGF)"/>
            <person name="Eastwood D.C."/>
            <person name="Floudas D."/>
            <person name="Binder M."/>
            <person name="Majcherczyk A."/>
            <person name="Schneider P."/>
            <person name="Aerts A."/>
            <person name="Asiegbu F.O."/>
            <person name="Baker S.E."/>
            <person name="Barry K."/>
            <person name="Bendiksby M."/>
            <person name="Blumentritt M."/>
            <person name="Coutinho P.M."/>
            <person name="Cullen D."/>
            <person name="Cullen D."/>
            <person name="Gathman A."/>
            <person name="Goodell B."/>
            <person name="Henrissat B."/>
            <person name="Ihrmark K."/>
            <person name="Kauserud H."/>
            <person name="Kohler A."/>
            <person name="LaButti K."/>
            <person name="Lapidus A."/>
            <person name="Lavin J.L."/>
            <person name="Lee Y.-H."/>
            <person name="Lindquist E."/>
            <person name="Lilly W."/>
            <person name="Lucas S."/>
            <person name="Morin E."/>
            <person name="Murat C."/>
            <person name="Oguiza J.A."/>
            <person name="Park J."/>
            <person name="Pisabarro A.G."/>
            <person name="Riley R."/>
            <person name="Rosling A."/>
            <person name="Salamov A."/>
            <person name="Schmidt O."/>
            <person name="Schmutz J."/>
            <person name="Skrede I."/>
            <person name="Stenlid J."/>
            <person name="Wiebenga A."/>
            <person name="Xie X."/>
            <person name="Kues U."/>
            <person name="Hibbett D.S."/>
            <person name="Hoffmeister D."/>
            <person name="Hogberg N."/>
            <person name="Martin F."/>
            <person name="Grigoriev I.V."/>
            <person name="Watkinson S.C."/>
        </authorList>
    </citation>
    <scope>NUCLEOTIDE SEQUENCE</scope>
    <source>
        <strain evidence="1">S7.9</strain>
    </source>
</reference>
<dbReference type="AlphaFoldDB" id="F8NN02"/>
<dbReference type="GeneID" id="18810997"/>
<dbReference type="OrthoDB" id="1065058at2759"/>
<dbReference type="InterPro" id="IPR036412">
    <property type="entry name" value="HAD-like_sf"/>
</dbReference>
<dbReference type="RefSeq" id="XP_007315587.1">
    <property type="nucleotide sequence ID" value="XM_007315525.1"/>
</dbReference>
<organism>
    <name type="scientific">Serpula lacrymans var. lacrymans (strain S7.9)</name>
    <name type="common">Dry rot fungus</name>
    <dbReference type="NCBI Taxonomy" id="578457"/>
    <lineage>
        <taxon>Eukaryota</taxon>
        <taxon>Fungi</taxon>
        <taxon>Dikarya</taxon>
        <taxon>Basidiomycota</taxon>
        <taxon>Agaricomycotina</taxon>
        <taxon>Agaricomycetes</taxon>
        <taxon>Agaricomycetidae</taxon>
        <taxon>Boletales</taxon>
        <taxon>Coniophorineae</taxon>
        <taxon>Serpulaceae</taxon>
        <taxon>Serpula</taxon>
    </lineage>
</organism>
<dbReference type="KEGG" id="sla:SERLADRAFT_382445"/>
<dbReference type="EMBL" id="GL945431">
    <property type="protein sequence ID" value="EGO27496.1"/>
    <property type="molecule type" value="Genomic_DNA"/>
</dbReference>
<dbReference type="PANTHER" id="PTHR47438">
    <property type="entry name" value="PHOSPHATE METABOLISM PROTEIN 8-RELATED"/>
    <property type="match status" value="1"/>
</dbReference>
<evidence type="ECO:0000313" key="1">
    <source>
        <dbReference type="EMBL" id="EGO27496.1"/>
    </source>
</evidence>
<accession>F8NN02</accession>
<proteinExistence type="predicted"/>
<dbReference type="GO" id="GO:0009166">
    <property type="term" value="P:nucleotide catabolic process"/>
    <property type="evidence" value="ECO:0007669"/>
    <property type="project" value="TreeGrafter"/>
</dbReference>
<dbReference type="GO" id="GO:0006206">
    <property type="term" value="P:pyrimidine nucleobase metabolic process"/>
    <property type="evidence" value="ECO:0007669"/>
    <property type="project" value="TreeGrafter"/>
</dbReference>
<sequence length="99" mass="11304">MSLNESSEDPRFIVWFDIDNTLYSASTRISQAMGQRIHAYFVSLGLSEEEASGLHHKYYTEYGLALRGLTRHHDIDPLDFDQKCDGTLPLEEMIEPNPA</sequence>
<dbReference type="InterPro" id="IPR052791">
    <property type="entry name" value="SSM1_domain"/>
</dbReference>